<dbReference type="Pfam" id="PF09871">
    <property type="entry name" value="DUF2098"/>
    <property type="match status" value="1"/>
</dbReference>
<dbReference type="Proteomes" id="UP001271789">
    <property type="component" value="Unassembled WGS sequence"/>
</dbReference>
<organism evidence="1 2">
    <name type="scientific">Methanolapillus africanus</name>
    <dbReference type="NCBI Taxonomy" id="3028297"/>
    <lineage>
        <taxon>Archaea</taxon>
        <taxon>Methanobacteriati</taxon>
        <taxon>Methanobacteriota</taxon>
        <taxon>Stenosarchaea group</taxon>
        <taxon>Methanomicrobia</taxon>
        <taxon>Methanosarcinales</taxon>
        <taxon>Methanosarcinaceae</taxon>
        <taxon>Methanolapillus</taxon>
    </lineage>
</organism>
<sequence length="113" mass="12699">MTTSDKNKEENGQDLQVLDVRGVPMKVGDFVKYINTGTVGYILEIMEDDEGVWAYLDSTELYYKIGFLEITPEIKKAADKRKDLEDEIQEKIRMREEVAGSASTENVEMGGAG</sequence>
<reference evidence="1" key="1">
    <citation type="submission" date="2023-06" db="EMBL/GenBank/DDBJ databases">
        <title>Genome sequence of Methanosarcinaceae archaeon Ag5.</title>
        <authorList>
            <person name="Protasov E."/>
            <person name="Platt K."/>
            <person name="Poehlein A."/>
            <person name="Daniel R."/>
            <person name="Brune A."/>
        </authorList>
    </citation>
    <scope>NUCLEOTIDE SEQUENCE</scope>
    <source>
        <strain evidence="1">Ag5</strain>
    </source>
</reference>
<proteinExistence type="predicted"/>
<evidence type="ECO:0000313" key="1">
    <source>
        <dbReference type="EMBL" id="MDV0446823.1"/>
    </source>
</evidence>
<comment type="caution">
    <text evidence="1">The sequence shown here is derived from an EMBL/GenBank/DDBJ whole genome shotgun (WGS) entry which is preliminary data.</text>
</comment>
<dbReference type="EMBL" id="JAWDKD010000013">
    <property type="protein sequence ID" value="MDV0446823.1"/>
    <property type="molecule type" value="Genomic_DNA"/>
</dbReference>
<keyword evidence="2" id="KW-1185">Reference proteome</keyword>
<dbReference type="InterPro" id="IPR019209">
    <property type="entry name" value="DUF2098"/>
</dbReference>
<dbReference type="AlphaFoldDB" id="A0AAE4MKI9"/>
<protein>
    <recommendedName>
        <fullName evidence="3">DUF2098 domain-containing protein</fullName>
    </recommendedName>
</protein>
<dbReference type="RefSeq" id="WP_338099233.1">
    <property type="nucleotide sequence ID" value="NZ_JAWDKD010000013.1"/>
</dbReference>
<evidence type="ECO:0000313" key="2">
    <source>
        <dbReference type="Proteomes" id="UP001271789"/>
    </source>
</evidence>
<accession>A0AAE4MKI9</accession>
<evidence type="ECO:0008006" key="3">
    <source>
        <dbReference type="Google" id="ProtNLM"/>
    </source>
</evidence>
<gene>
    <name evidence="1" type="ORF">MsAg5_06810</name>
</gene>
<name>A0AAE4MKI9_9EURY</name>